<proteinExistence type="predicted"/>
<geneLocation type="plasmid" evidence="3">
    <name>pINGR16-02E1</name>
</geneLocation>
<geneLocation type="plasmid" evidence="4">
    <name>pST0210E1</name>
</geneLocation>
<sequence length="881" mass="99912">MKKSIKKLSFILVLTLFFTILKSQTAYAYVEIKVNPKTAFTNEQSMKIYVDTQGVASYVRYTCTMDRPSIDQMWYMPAGHPNVQDWIGAGTTYLHIYIPSTGQWLMTGPYLKEFAPPIVPAFQNIPTGWVKDDVVYQIACRGDQGSSGYDDPNDRTSYYESGFHHNETWVNNAPVKLTEGELVSNVTVTSEGWKTEWARSVDLLGNASEWTKAEFGIDKTAPTIDANPTISADNGLTVNITGMKDNGLSGNKQLKFIEYREDNPSNTVTKIKPVTVEGGNAIQNFTKSDIGGYDNDTMYIVDVYTMDQVGNEQKVATLKIKGDDTNVDVNNPVPPSPDEPETNEPIPEPGDISKLGKIKFNPNETKWTNKGKTGEGEGKYPVEVFYDGDNPFKGKGVATIEKEKTDKEGNTKTVTSHKSISVEFPLERIEVSNAVDDTVNGDRGTINIEQEGYHLHLHGEGFWGEPEYDEPEGCVDVKYKTPANPIGESKNYNVDWTKPEIDFNIKDKIFSEKNGAERKPSILGKDDSFYGKVKVKDNLSGVKFIEYKWTYGDKKPSSGYTKIYESDNTDTNKSDEVIEKEIEKPVGDNLYLHIRSGDIAGDNTGNDKNIQYESFGPYEDPIKLCDFQITDIRDPRWKDVFWEDDYYTKYKNFSYKAKDLPIDESTHPTLRNALPKKGYAFYFDITSEYLYREEDRIEIRPTFYYINGDKRTRVDAYYNDNNNPLIKFGTDLDNSKMYLNTDRYGNVLLGGYNHITLTKGVRIVKGREWINGWKDEIQYSDGKIQWWYGKYFIPSSTFFVEAGNEPRPENKLTGGNVLINFEIIGYKNGVETFSTSQIFNYTSSQVGVEGGPKDNKYFKGDTIMYNAKYGINSDKNISVIH</sequence>
<keyword evidence="2" id="KW-0732">Signal</keyword>
<name>A0A126JID0_CLOBO</name>
<feature type="signal peptide" evidence="2">
    <location>
        <begin position="1"/>
        <end position="28"/>
    </location>
</feature>
<dbReference type="RefSeq" id="WP_172688032.1">
    <property type="nucleotide sequence ID" value="NZ_JACBBU010000011.1"/>
</dbReference>
<keyword evidence="3" id="KW-0614">Plasmid</keyword>
<evidence type="ECO:0000256" key="1">
    <source>
        <dbReference type="SAM" id="MobiDB-lite"/>
    </source>
</evidence>
<accession>A0A126JID0</accession>
<evidence type="ECO:0000313" key="3">
    <source>
        <dbReference type="EMBL" id="ALT05432.1"/>
    </source>
</evidence>
<organism evidence="3">
    <name type="scientific">Clostridium botulinum</name>
    <dbReference type="NCBI Taxonomy" id="1491"/>
    <lineage>
        <taxon>Bacteria</taxon>
        <taxon>Bacillati</taxon>
        <taxon>Bacillota</taxon>
        <taxon>Clostridia</taxon>
        <taxon>Eubacteriales</taxon>
        <taxon>Clostridiaceae</taxon>
        <taxon>Clostridium</taxon>
    </lineage>
</organism>
<feature type="region of interest" description="Disordered" evidence="1">
    <location>
        <begin position="323"/>
        <end position="353"/>
    </location>
</feature>
<protein>
    <submittedName>
        <fullName evidence="3">Uncharacterized protein</fullName>
    </submittedName>
</protein>
<evidence type="ECO:0000256" key="2">
    <source>
        <dbReference type="SAM" id="SignalP"/>
    </source>
</evidence>
<reference evidence="3" key="1">
    <citation type="journal article" date="2016" name="Genome Biol. Evol.">
        <title>Evolution of chromosomal Clostridium botulinum type E neurotoxin gene clusters: evidence provided by their rare plasmid borne counterparts.</title>
        <authorList>
            <person name="Carter A.T."/>
            <person name="Austin J.W."/>
            <person name="Weedmark K.A."/>
            <person name="Peck M.W."/>
        </authorList>
    </citation>
    <scope>NUCLEOTIDE SEQUENCE</scope>
    <source>
        <strain evidence="3">INGR16-02E1</strain>
        <strain evidence="4">ST0210E1</strain>
        <plasmid evidence="3">pINGR16-02E1</plasmid>
        <plasmid evidence="4">pST0210E1</plasmid>
    </source>
</reference>
<dbReference type="EMBL" id="KT897276">
    <property type="protein sequence ID" value="ALT05432.1"/>
    <property type="molecule type" value="Genomic_DNA"/>
</dbReference>
<dbReference type="AlphaFoldDB" id="A0A126JID0"/>
<dbReference type="EMBL" id="KT897277">
    <property type="protein sequence ID" value="ALT05530.1"/>
    <property type="molecule type" value="Genomic_DNA"/>
</dbReference>
<feature type="chain" id="PRO_5007443199" evidence="2">
    <location>
        <begin position="29"/>
        <end position="881"/>
    </location>
</feature>
<evidence type="ECO:0000313" key="4">
    <source>
        <dbReference type="EMBL" id="ALT05530.1"/>
    </source>
</evidence>